<dbReference type="EMBL" id="JAFBBP010000001">
    <property type="protein sequence ID" value="MBM7489480.1"/>
    <property type="molecule type" value="Genomic_DNA"/>
</dbReference>
<feature type="region of interest" description="Disordered" evidence="1">
    <location>
        <begin position="807"/>
        <end position="829"/>
    </location>
</feature>
<feature type="compositionally biased region" description="Low complexity" evidence="1">
    <location>
        <begin position="503"/>
        <end position="517"/>
    </location>
</feature>
<feature type="region of interest" description="Disordered" evidence="1">
    <location>
        <begin position="485"/>
        <end position="523"/>
    </location>
</feature>
<protein>
    <submittedName>
        <fullName evidence="2">Uncharacterized protein</fullName>
    </submittedName>
</protein>
<dbReference type="RefSeq" id="WP_204940869.1">
    <property type="nucleotide sequence ID" value="NZ_JAFBBP010000001.1"/>
</dbReference>
<proteinExistence type="predicted"/>
<sequence length="829" mass="87938">MNNGTGAVAGGLPRVPAKTMGAERAEYRRLDGLFDIWLRVGVDGRLVGAQGRDTPLDATAMADLVRRGGGAGDDVRVMMDGAAEHRETFAELAGILGRDVHIAPARSKLSYRHGTHREPALVDTMTGRPVDWLVIQPPAMTTDLPGWYEANGGLLRPRTGLVTAPLPGGITLATRADFVARRAAAADLAAGHPELTTIGAAVRGGGFVIGDYGGSYQIVGGRRLAAALSEMPLYGGEVRMWIRWPFDGDEQALLHGNLTAFAENTGAIVWAPERNALTEILESCHDLSAADRAGGPAAWRAYLPTATGSSRFESDLDGRLSPVGKRIVSSYPGVPLVTVARERERAMAARYAELRTQHGLFRLDLTVLADGRWAAQHADDVPHALGPRVLHRMLRAAGWQGEDLVLLAGYPGSAAAGLRDYGTQLTSALRAQVWILPPDADVESLDGTARAVDRDGRPVEWQRLDSGQPQRRWRSENGLLVDADRSARSSAVAGPAPEPPPDASSRPAAPRTPAGPDLPVSATPSLVTARRGLRHGIDWLAARPEVNEDPVELYVVCGCPPAEAVERGVPTPHLFLVGTLRPPAPGTLAAGAHLLRVRVEPGGAVDTSSINVHEPPVVQALLANREKSYLLPGGLLGRTRLVASYDVAASGNFTARAALPTGPALAMRCSGAEHGIEGLPSDVSRWPWEHDATAYALLPGPNVASSNGALVLLRRRPRVRPGRRLLELRVPWRRAIDVRATALQIARLAPVRSAAAALLEAKVELLLPGGEYERVDVVRVLSAGRLGWRADGDAPAQTLAELLAGGDARTHRPERPGLPAASGTGPGSH</sequence>
<keyword evidence="3" id="KW-1185">Reference proteome</keyword>
<gene>
    <name evidence="2" type="ORF">JOD64_000702</name>
</gene>
<reference evidence="2 3" key="1">
    <citation type="submission" date="2021-01" db="EMBL/GenBank/DDBJ databases">
        <title>Sequencing the genomes of 1000 actinobacteria strains.</title>
        <authorList>
            <person name="Klenk H.-P."/>
        </authorList>
    </citation>
    <scope>NUCLEOTIDE SEQUENCE [LARGE SCALE GENOMIC DNA]</scope>
    <source>
        <strain evidence="2 3">DSM 100204</strain>
    </source>
</reference>
<organism evidence="2 3">
    <name type="scientific">Micromonospora luteifusca</name>
    <dbReference type="NCBI Taxonomy" id="709860"/>
    <lineage>
        <taxon>Bacteria</taxon>
        <taxon>Bacillati</taxon>
        <taxon>Actinomycetota</taxon>
        <taxon>Actinomycetes</taxon>
        <taxon>Micromonosporales</taxon>
        <taxon>Micromonosporaceae</taxon>
        <taxon>Micromonospora</taxon>
    </lineage>
</organism>
<evidence type="ECO:0000256" key="1">
    <source>
        <dbReference type="SAM" id="MobiDB-lite"/>
    </source>
</evidence>
<name>A0ABS2LMQ8_9ACTN</name>
<accession>A0ABS2LMQ8</accession>
<dbReference type="Proteomes" id="UP000764837">
    <property type="component" value="Unassembled WGS sequence"/>
</dbReference>
<evidence type="ECO:0000313" key="3">
    <source>
        <dbReference type="Proteomes" id="UP000764837"/>
    </source>
</evidence>
<evidence type="ECO:0000313" key="2">
    <source>
        <dbReference type="EMBL" id="MBM7489480.1"/>
    </source>
</evidence>
<comment type="caution">
    <text evidence="2">The sequence shown here is derived from an EMBL/GenBank/DDBJ whole genome shotgun (WGS) entry which is preliminary data.</text>
</comment>